<organism evidence="7 8">
    <name type="scientific">Paraglomus brasilianum</name>
    <dbReference type="NCBI Taxonomy" id="144538"/>
    <lineage>
        <taxon>Eukaryota</taxon>
        <taxon>Fungi</taxon>
        <taxon>Fungi incertae sedis</taxon>
        <taxon>Mucoromycota</taxon>
        <taxon>Glomeromycotina</taxon>
        <taxon>Glomeromycetes</taxon>
        <taxon>Paraglomerales</taxon>
        <taxon>Paraglomeraceae</taxon>
        <taxon>Paraglomus</taxon>
    </lineage>
</organism>
<protein>
    <submittedName>
        <fullName evidence="7">9610_t:CDS:1</fullName>
    </submittedName>
</protein>
<evidence type="ECO:0000256" key="2">
    <source>
        <dbReference type="ARBA" id="ARBA00023015"/>
    </source>
</evidence>
<evidence type="ECO:0000256" key="1">
    <source>
        <dbReference type="ARBA" id="ARBA00004123"/>
    </source>
</evidence>
<reference evidence="7" key="1">
    <citation type="submission" date="2021-06" db="EMBL/GenBank/DDBJ databases">
        <authorList>
            <person name="Kallberg Y."/>
            <person name="Tangrot J."/>
            <person name="Rosling A."/>
        </authorList>
    </citation>
    <scope>NUCLEOTIDE SEQUENCE</scope>
    <source>
        <strain evidence="7">BR232B</strain>
    </source>
</reference>
<feature type="region of interest" description="Disordered" evidence="5">
    <location>
        <begin position="241"/>
        <end position="265"/>
    </location>
</feature>
<comment type="subcellular location">
    <subcellularLocation>
        <location evidence="1">Nucleus</location>
    </subcellularLocation>
</comment>
<evidence type="ECO:0000256" key="4">
    <source>
        <dbReference type="ARBA" id="ARBA00023242"/>
    </source>
</evidence>
<evidence type="ECO:0000313" key="7">
    <source>
        <dbReference type="EMBL" id="CAG8454460.1"/>
    </source>
</evidence>
<proteinExistence type="predicted"/>
<keyword evidence="3" id="KW-0804">Transcription</keyword>
<keyword evidence="4" id="KW-0539">Nucleus</keyword>
<sequence length="331" mass="37828">MNQNIDNPLSTTQMVSNTGHDRRSIEAIHTYMRNSQANPGRADVNVRRTTRFKRSHYADQETYATLVDPLNCRDEFEYSLKILEQPKCARRCGFGEKDRRIVAPIPILQLVVLNRKNNRRVLDVRDHFTNGMIVKCDIFKQDHTEANLVNYTYAGQEHQGFTLVGNTTASGHLVEDFEDAERMTVYFVFADLSVRTEGRYSFQFSLFCIKIFEVSTAKNFPGVPRRSGLCQYLKKKGIKMYTRNDSGSDNESNNQSVGTAHELEHTRNPQLVPSIHLARVPSPSTESYNHQHIRNTHVSVISISQLLESQVPPSTTIQEVNQFVKNLEFAS</sequence>
<comment type="caution">
    <text evidence="7">The sequence shown here is derived from an EMBL/GenBank/DDBJ whole genome shotgun (WGS) entry which is preliminary data.</text>
</comment>
<dbReference type="EMBL" id="CAJVPI010000010">
    <property type="protein sequence ID" value="CAG8454460.1"/>
    <property type="molecule type" value="Genomic_DNA"/>
</dbReference>
<name>A0A9N8YXK9_9GLOM</name>
<dbReference type="AlphaFoldDB" id="A0A9N8YXK9"/>
<dbReference type="InterPro" id="IPR021740">
    <property type="entry name" value="Velvet"/>
</dbReference>
<dbReference type="Proteomes" id="UP000789739">
    <property type="component" value="Unassembled WGS sequence"/>
</dbReference>
<dbReference type="InterPro" id="IPR038491">
    <property type="entry name" value="Velvet_dom_sf"/>
</dbReference>
<dbReference type="InterPro" id="IPR037525">
    <property type="entry name" value="Velvet_dom"/>
</dbReference>
<evidence type="ECO:0000313" key="8">
    <source>
        <dbReference type="Proteomes" id="UP000789739"/>
    </source>
</evidence>
<keyword evidence="8" id="KW-1185">Reference proteome</keyword>
<dbReference type="GO" id="GO:0005634">
    <property type="term" value="C:nucleus"/>
    <property type="evidence" value="ECO:0007669"/>
    <property type="project" value="UniProtKB-SubCell"/>
</dbReference>
<dbReference type="PANTHER" id="PTHR33572">
    <property type="entry name" value="SPORE DEVELOPMENT REGULATOR VOSA"/>
    <property type="match status" value="1"/>
</dbReference>
<evidence type="ECO:0000256" key="5">
    <source>
        <dbReference type="SAM" id="MobiDB-lite"/>
    </source>
</evidence>
<keyword evidence="2" id="KW-0805">Transcription regulation</keyword>
<accession>A0A9N8YXK9</accession>
<dbReference type="Pfam" id="PF11754">
    <property type="entry name" value="Velvet"/>
    <property type="match status" value="2"/>
</dbReference>
<dbReference type="OrthoDB" id="3056235at2759"/>
<evidence type="ECO:0000256" key="3">
    <source>
        <dbReference type="ARBA" id="ARBA00023163"/>
    </source>
</evidence>
<dbReference type="PANTHER" id="PTHR33572:SF3">
    <property type="entry name" value="VELVET COMPLEX SUBUNIT B"/>
    <property type="match status" value="1"/>
</dbReference>
<gene>
    <name evidence="7" type="ORF">PBRASI_LOCUS227</name>
</gene>
<feature type="compositionally biased region" description="Polar residues" evidence="5">
    <location>
        <begin position="243"/>
        <end position="258"/>
    </location>
</feature>
<feature type="domain" description="Velvet" evidence="6">
    <location>
        <begin position="73"/>
        <end position="317"/>
    </location>
</feature>
<evidence type="ECO:0000259" key="6">
    <source>
        <dbReference type="PROSITE" id="PS51821"/>
    </source>
</evidence>
<dbReference type="PROSITE" id="PS51821">
    <property type="entry name" value="VELVET"/>
    <property type="match status" value="1"/>
</dbReference>
<dbReference type="Gene3D" id="2.60.40.3960">
    <property type="entry name" value="Velvet domain"/>
    <property type="match status" value="1"/>
</dbReference>